<evidence type="ECO:0000313" key="2">
    <source>
        <dbReference type="Proteomes" id="UP001500466"/>
    </source>
</evidence>
<comment type="caution">
    <text evidence="1">The sequence shown here is derived from an EMBL/GenBank/DDBJ whole genome shotgun (WGS) entry which is preliminary data.</text>
</comment>
<organism evidence="1 2">
    <name type="scientific">Yinghuangia aomiensis</name>
    <dbReference type="NCBI Taxonomy" id="676205"/>
    <lineage>
        <taxon>Bacteria</taxon>
        <taxon>Bacillati</taxon>
        <taxon>Actinomycetota</taxon>
        <taxon>Actinomycetes</taxon>
        <taxon>Kitasatosporales</taxon>
        <taxon>Streptomycetaceae</taxon>
        <taxon>Yinghuangia</taxon>
    </lineage>
</organism>
<reference evidence="2" key="1">
    <citation type="journal article" date="2019" name="Int. J. Syst. Evol. Microbiol.">
        <title>The Global Catalogue of Microorganisms (GCM) 10K type strain sequencing project: providing services to taxonomists for standard genome sequencing and annotation.</title>
        <authorList>
            <consortium name="The Broad Institute Genomics Platform"/>
            <consortium name="The Broad Institute Genome Sequencing Center for Infectious Disease"/>
            <person name="Wu L."/>
            <person name="Ma J."/>
        </authorList>
    </citation>
    <scope>NUCLEOTIDE SEQUENCE [LARGE SCALE GENOMIC DNA]</scope>
    <source>
        <strain evidence="2">JCM 17986</strain>
    </source>
</reference>
<dbReference type="Proteomes" id="UP001500466">
    <property type="component" value="Unassembled WGS sequence"/>
</dbReference>
<accession>A0ABP9H0B7</accession>
<sequence>MDESRRRPTAIVRFLDGGVVDSALPAAAGDRGRAVLGFDADIDQVSGPDRCGSKQAAGPSHGWSWRFRRVVPATLSGAGR</sequence>
<evidence type="ECO:0000313" key="1">
    <source>
        <dbReference type="EMBL" id="GAA4957571.1"/>
    </source>
</evidence>
<keyword evidence="2" id="KW-1185">Reference proteome</keyword>
<name>A0ABP9H0B7_9ACTN</name>
<dbReference type="EMBL" id="BAABHS010000006">
    <property type="protein sequence ID" value="GAA4957571.1"/>
    <property type="molecule type" value="Genomic_DNA"/>
</dbReference>
<proteinExistence type="predicted"/>
<gene>
    <name evidence="1" type="ORF">GCM10023205_19960</name>
</gene>
<protein>
    <submittedName>
        <fullName evidence="1">Uncharacterized protein</fullName>
    </submittedName>
</protein>